<dbReference type="OMA" id="KASHKHH"/>
<name>A0A2R6P738_ACTCC</name>
<dbReference type="InterPro" id="IPR027417">
    <property type="entry name" value="P-loop_NTPase"/>
</dbReference>
<dbReference type="AlphaFoldDB" id="A0A2R6P738"/>
<comment type="caution">
    <text evidence="8">The sequence shown here is derived from an EMBL/GenBank/DDBJ whole genome shotgun (WGS) entry which is preliminary data.</text>
</comment>
<evidence type="ECO:0000313" key="9">
    <source>
        <dbReference type="Proteomes" id="UP000241394"/>
    </source>
</evidence>
<evidence type="ECO:0000256" key="1">
    <source>
        <dbReference type="ARBA" id="ARBA00004496"/>
    </source>
</evidence>
<evidence type="ECO:0000256" key="5">
    <source>
        <dbReference type="ARBA" id="ARBA00023134"/>
    </source>
</evidence>
<accession>A0A2R6P738</accession>
<dbReference type="Gene3D" id="1.10.1580.10">
    <property type="match status" value="1"/>
</dbReference>
<dbReference type="Gramene" id="PSR86434">
    <property type="protein sequence ID" value="PSR86434"/>
    <property type="gene ID" value="CEY00_Acc32056"/>
</dbReference>
<dbReference type="GO" id="GO:0003924">
    <property type="term" value="F:GTPase activity"/>
    <property type="evidence" value="ECO:0007669"/>
    <property type="project" value="InterPro"/>
</dbReference>
<sequence>MGKSEKTGLGRALVKHHNQMIQQSKDKGRFYRNQEKKVLESITDVGDIDAVIEQADEAARLFSADNPIPNLLVDSPPWNAKMSVEELDSNERQSFLVWRRILARLEDNDKLVLTPFEKNLDIWRQLWRVVERSDLLVMVVDARDPLFYRCPDLEAYAREIDEHKRTLLLINKADLLPFFVRDKWAKYFRLHGILFVFWSAKAASAALEGKTLRFPTEIQNSLQESGDADTKIYGREELLARLQAEAEEIAMTRRSSCSSCAHSPGENVAGNTSKSVIVGFVGYPNVGKSSTINALVGEKRTGVTSTPGKTKHFQTLIMSDELILCDCPGLVFPSFTSSRYEMIASGVLPIDRMTEHREAVQVVANRVPRHVIEDVYNITLPKPKPYEPQSRSPSAAEFFRAYCASRGYVASSGLPDETRAARQILKDYIDGKLPHFELPSGMANGRTDLEAAAAASSLEMHELDTSDTESPPNSEDESGPSLEHVLNDLNSFDMANGLGPRKVPVQKKPANASHKQHKKP</sequence>
<dbReference type="Proteomes" id="UP000241394">
    <property type="component" value="Chromosome LG28"/>
</dbReference>
<dbReference type="Pfam" id="PF01926">
    <property type="entry name" value="MMR_HSR1"/>
    <property type="match status" value="1"/>
</dbReference>
<dbReference type="InterPro" id="IPR043358">
    <property type="entry name" value="GNL1-like"/>
</dbReference>
<evidence type="ECO:0000256" key="4">
    <source>
        <dbReference type="ARBA" id="ARBA00022801"/>
    </source>
</evidence>
<proteinExistence type="predicted"/>
<gene>
    <name evidence="8" type="ORF">CEY00_Acc32056</name>
</gene>
<organism evidence="8 9">
    <name type="scientific">Actinidia chinensis var. chinensis</name>
    <name type="common">Chinese soft-hair kiwi</name>
    <dbReference type="NCBI Taxonomy" id="1590841"/>
    <lineage>
        <taxon>Eukaryota</taxon>
        <taxon>Viridiplantae</taxon>
        <taxon>Streptophyta</taxon>
        <taxon>Embryophyta</taxon>
        <taxon>Tracheophyta</taxon>
        <taxon>Spermatophyta</taxon>
        <taxon>Magnoliopsida</taxon>
        <taxon>eudicotyledons</taxon>
        <taxon>Gunneridae</taxon>
        <taxon>Pentapetalae</taxon>
        <taxon>asterids</taxon>
        <taxon>Ericales</taxon>
        <taxon>Actinidiaceae</taxon>
        <taxon>Actinidia</taxon>
    </lineage>
</organism>
<evidence type="ECO:0000256" key="2">
    <source>
        <dbReference type="ARBA" id="ARBA00022490"/>
    </source>
</evidence>
<dbReference type="CDD" id="cd01857">
    <property type="entry name" value="HSR1_MMR1"/>
    <property type="match status" value="1"/>
</dbReference>
<reference evidence="9" key="2">
    <citation type="journal article" date="2018" name="BMC Genomics">
        <title>A manually annotated Actinidia chinensis var. chinensis (kiwifruit) genome highlights the challenges associated with draft genomes and gene prediction in plants.</title>
        <authorList>
            <person name="Pilkington S.M."/>
            <person name="Crowhurst R."/>
            <person name="Hilario E."/>
            <person name="Nardozza S."/>
            <person name="Fraser L."/>
            <person name="Peng Y."/>
            <person name="Gunaseelan K."/>
            <person name="Simpson R."/>
            <person name="Tahir J."/>
            <person name="Deroles S.C."/>
            <person name="Templeton K."/>
            <person name="Luo Z."/>
            <person name="Davy M."/>
            <person name="Cheng C."/>
            <person name="McNeilage M."/>
            <person name="Scaglione D."/>
            <person name="Liu Y."/>
            <person name="Zhang Q."/>
            <person name="Datson P."/>
            <person name="De Silva N."/>
            <person name="Gardiner S.E."/>
            <person name="Bassett H."/>
            <person name="Chagne D."/>
            <person name="McCallum J."/>
            <person name="Dzierzon H."/>
            <person name="Deng C."/>
            <person name="Wang Y.Y."/>
            <person name="Barron L."/>
            <person name="Manako K."/>
            <person name="Bowen J."/>
            <person name="Foster T.M."/>
            <person name="Erridge Z.A."/>
            <person name="Tiffin H."/>
            <person name="Waite C.N."/>
            <person name="Davies K.M."/>
            <person name="Grierson E.P."/>
            <person name="Laing W.A."/>
            <person name="Kirk R."/>
            <person name="Chen X."/>
            <person name="Wood M."/>
            <person name="Montefiori M."/>
            <person name="Brummell D.A."/>
            <person name="Schwinn K.E."/>
            <person name="Catanach A."/>
            <person name="Fullerton C."/>
            <person name="Li D."/>
            <person name="Meiyalaghan S."/>
            <person name="Nieuwenhuizen N."/>
            <person name="Read N."/>
            <person name="Prakash R."/>
            <person name="Hunter D."/>
            <person name="Zhang H."/>
            <person name="McKenzie M."/>
            <person name="Knabel M."/>
            <person name="Harris A."/>
            <person name="Allan A.C."/>
            <person name="Gleave A."/>
            <person name="Chen A."/>
            <person name="Janssen B.J."/>
            <person name="Plunkett B."/>
            <person name="Ampomah-Dwamena C."/>
            <person name="Voogd C."/>
            <person name="Leif D."/>
            <person name="Lafferty D."/>
            <person name="Souleyre E.J.F."/>
            <person name="Varkonyi-Gasic E."/>
            <person name="Gambi F."/>
            <person name="Hanley J."/>
            <person name="Yao J.L."/>
            <person name="Cheung J."/>
            <person name="David K.M."/>
            <person name="Warren B."/>
            <person name="Marsh K."/>
            <person name="Snowden K.C."/>
            <person name="Lin-Wang K."/>
            <person name="Brian L."/>
            <person name="Martinez-Sanchez M."/>
            <person name="Wang M."/>
            <person name="Ileperuma N."/>
            <person name="Macnee N."/>
            <person name="Campin R."/>
            <person name="McAtee P."/>
            <person name="Drummond R.S.M."/>
            <person name="Espley R.V."/>
            <person name="Ireland H.S."/>
            <person name="Wu R."/>
            <person name="Atkinson R.G."/>
            <person name="Karunairetnam S."/>
            <person name="Bulley S."/>
            <person name="Chunkath S."/>
            <person name="Hanley Z."/>
            <person name="Storey R."/>
            <person name="Thrimawithana A.H."/>
            <person name="Thomson S."/>
            <person name="David C."/>
            <person name="Testolin R."/>
            <person name="Huang H."/>
            <person name="Hellens R.P."/>
            <person name="Schaffer R.J."/>
        </authorList>
    </citation>
    <scope>NUCLEOTIDE SEQUENCE [LARGE SCALE GENOMIC DNA]</scope>
    <source>
        <strain evidence="9">cv. Red5</strain>
    </source>
</reference>
<dbReference type="GO" id="GO:0005829">
    <property type="term" value="C:cytosol"/>
    <property type="evidence" value="ECO:0007669"/>
    <property type="project" value="UniProtKB-ARBA"/>
</dbReference>
<keyword evidence="2" id="KW-0963">Cytoplasm</keyword>
<dbReference type="Gene3D" id="3.40.50.300">
    <property type="entry name" value="P-loop containing nucleotide triphosphate hydrolases"/>
    <property type="match status" value="1"/>
</dbReference>
<dbReference type="PROSITE" id="PS51721">
    <property type="entry name" value="G_CP"/>
    <property type="match status" value="1"/>
</dbReference>
<feature type="region of interest" description="Disordered" evidence="6">
    <location>
        <begin position="457"/>
        <end position="520"/>
    </location>
</feature>
<protein>
    <submittedName>
        <fullName evidence="8">GTPase</fullName>
    </submittedName>
</protein>
<dbReference type="EMBL" id="NKQK01000028">
    <property type="protein sequence ID" value="PSR86434.1"/>
    <property type="molecule type" value="Genomic_DNA"/>
</dbReference>
<keyword evidence="9" id="KW-1185">Reference proteome</keyword>
<dbReference type="OrthoDB" id="61815at2759"/>
<dbReference type="FunCoup" id="A0A2R6P738">
    <property type="interactions" value="5429"/>
</dbReference>
<dbReference type="FunFam" id="3.40.50.300:FF:001151">
    <property type="entry name" value="Large subunit GTPase 1"/>
    <property type="match status" value="1"/>
</dbReference>
<dbReference type="STRING" id="1590841.A0A2R6P738"/>
<dbReference type="PRINTS" id="PR00326">
    <property type="entry name" value="GTP1OBG"/>
</dbReference>
<evidence type="ECO:0000313" key="8">
    <source>
        <dbReference type="EMBL" id="PSR86434.1"/>
    </source>
</evidence>
<dbReference type="FunFam" id="1.10.1580.10:FF:000008">
    <property type="entry name" value="Large subunit GTPase 1"/>
    <property type="match status" value="1"/>
</dbReference>
<feature type="domain" description="CP-type G" evidence="7">
    <location>
        <begin position="123"/>
        <end position="333"/>
    </location>
</feature>
<dbReference type="InParanoid" id="A0A2R6P738"/>
<dbReference type="GO" id="GO:0005525">
    <property type="term" value="F:GTP binding"/>
    <property type="evidence" value="ECO:0007669"/>
    <property type="project" value="UniProtKB-KW"/>
</dbReference>
<dbReference type="PANTHER" id="PTHR45709">
    <property type="entry name" value="LARGE SUBUNIT GTPASE 1 HOMOLOG-RELATED"/>
    <property type="match status" value="1"/>
</dbReference>
<evidence type="ECO:0000256" key="3">
    <source>
        <dbReference type="ARBA" id="ARBA00022741"/>
    </source>
</evidence>
<evidence type="ECO:0000259" key="7">
    <source>
        <dbReference type="PROSITE" id="PS51721"/>
    </source>
</evidence>
<dbReference type="PANTHER" id="PTHR45709:SF2">
    <property type="entry name" value="LARGE SUBUNIT GTPASE 1 HOMOLOG"/>
    <property type="match status" value="1"/>
</dbReference>
<keyword evidence="5" id="KW-0342">GTP-binding</keyword>
<keyword evidence="3" id="KW-0547">Nucleotide-binding</keyword>
<dbReference type="SUPFAM" id="SSF52540">
    <property type="entry name" value="P-loop containing nucleoside triphosphate hydrolases"/>
    <property type="match status" value="1"/>
</dbReference>
<dbReference type="InterPro" id="IPR030378">
    <property type="entry name" value="G_CP_dom"/>
</dbReference>
<dbReference type="InterPro" id="IPR023179">
    <property type="entry name" value="GTP-bd_ortho_bundle_sf"/>
</dbReference>
<dbReference type="InterPro" id="IPR006073">
    <property type="entry name" value="GTP-bd"/>
</dbReference>
<comment type="subcellular location">
    <subcellularLocation>
        <location evidence="1">Cytoplasm</location>
    </subcellularLocation>
</comment>
<evidence type="ECO:0000256" key="6">
    <source>
        <dbReference type="SAM" id="MobiDB-lite"/>
    </source>
</evidence>
<reference evidence="8 9" key="1">
    <citation type="submission" date="2017-07" db="EMBL/GenBank/DDBJ databases">
        <title>An improved, manually edited Actinidia chinensis var. chinensis (kiwifruit) genome highlights the challenges associated with draft genomes and gene prediction in plants.</title>
        <authorList>
            <person name="Pilkington S."/>
            <person name="Crowhurst R."/>
            <person name="Hilario E."/>
            <person name="Nardozza S."/>
            <person name="Fraser L."/>
            <person name="Peng Y."/>
            <person name="Gunaseelan K."/>
            <person name="Simpson R."/>
            <person name="Tahir J."/>
            <person name="Deroles S."/>
            <person name="Templeton K."/>
            <person name="Luo Z."/>
            <person name="Davy M."/>
            <person name="Cheng C."/>
            <person name="Mcneilage M."/>
            <person name="Scaglione D."/>
            <person name="Liu Y."/>
            <person name="Zhang Q."/>
            <person name="Datson P."/>
            <person name="De Silva N."/>
            <person name="Gardiner S."/>
            <person name="Bassett H."/>
            <person name="Chagne D."/>
            <person name="Mccallum J."/>
            <person name="Dzierzon H."/>
            <person name="Deng C."/>
            <person name="Wang Y.-Y."/>
            <person name="Barron N."/>
            <person name="Manako K."/>
            <person name="Bowen J."/>
            <person name="Foster T."/>
            <person name="Erridge Z."/>
            <person name="Tiffin H."/>
            <person name="Waite C."/>
            <person name="Davies K."/>
            <person name="Grierson E."/>
            <person name="Laing W."/>
            <person name="Kirk R."/>
            <person name="Chen X."/>
            <person name="Wood M."/>
            <person name="Montefiori M."/>
            <person name="Brummell D."/>
            <person name="Schwinn K."/>
            <person name="Catanach A."/>
            <person name="Fullerton C."/>
            <person name="Li D."/>
            <person name="Meiyalaghan S."/>
            <person name="Nieuwenhuizen N."/>
            <person name="Read N."/>
            <person name="Prakash R."/>
            <person name="Hunter D."/>
            <person name="Zhang H."/>
            <person name="Mckenzie M."/>
            <person name="Knabel M."/>
            <person name="Harris A."/>
            <person name="Allan A."/>
            <person name="Chen A."/>
            <person name="Janssen B."/>
            <person name="Plunkett B."/>
            <person name="Dwamena C."/>
            <person name="Voogd C."/>
            <person name="Leif D."/>
            <person name="Lafferty D."/>
            <person name="Souleyre E."/>
            <person name="Varkonyi-Gasic E."/>
            <person name="Gambi F."/>
            <person name="Hanley J."/>
            <person name="Yao J.-L."/>
            <person name="Cheung J."/>
            <person name="David K."/>
            <person name="Warren B."/>
            <person name="Marsh K."/>
            <person name="Snowden K."/>
            <person name="Lin-Wang K."/>
            <person name="Brian L."/>
            <person name="Martinez-Sanchez M."/>
            <person name="Wang M."/>
            <person name="Ileperuma N."/>
            <person name="Macnee N."/>
            <person name="Campin R."/>
            <person name="Mcatee P."/>
            <person name="Drummond R."/>
            <person name="Espley R."/>
            <person name="Ireland H."/>
            <person name="Wu R."/>
            <person name="Atkinson R."/>
            <person name="Karunairetnam S."/>
            <person name="Bulley S."/>
            <person name="Chunkath S."/>
            <person name="Hanley Z."/>
            <person name="Storey R."/>
            <person name="Thrimawithana A."/>
            <person name="Thomson S."/>
            <person name="David C."/>
            <person name="Testolin R."/>
        </authorList>
    </citation>
    <scope>NUCLEOTIDE SEQUENCE [LARGE SCALE GENOMIC DNA]</scope>
    <source>
        <strain evidence="9">cv. Red5</strain>
        <tissue evidence="8">Young leaf</tissue>
    </source>
</reference>
<keyword evidence="4" id="KW-0378">Hydrolase</keyword>